<comment type="caution">
    <text evidence="1">The sequence shown here is derived from an EMBL/GenBank/DDBJ whole genome shotgun (WGS) entry which is preliminary data.</text>
</comment>
<reference evidence="1 2" key="2">
    <citation type="journal article" date="2022" name="Mol. Biol. Evol.">
        <title>Comparative Genomics Reveals Insights into the Divergent Evolution of Astigmatic Mites and Household Pest Adaptations.</title>
        <authorList>
            <person name="Xiong Q."/>
            <person name="Wan A.T."/>
            <person name="Liu X."/>
            <person name="Fung C.S."/>
            <person name="Xiao X."/>
            <person name="Malainual N."/>
            <person name="Hou J."/>
            <person name="Wang L."/>
            <person name="Wang M."/>
            <person name="Yang K.Y."/>
            <person name="Cui Y."/>
            <person name="Leung E.L."/>
            <person name="Nong W."/>
            <person name="Shin S.K."/>
            <person name="Au S.W."/>
            <person name="Jeong K.Y."/>
            <person name="Chew F.T."/>
            <person name="Hui J.H."/>
            <person name="Leung T.F."/>
            <person name="Tungtrongchitr A."/>
            <person name="Zhong N."/>
            <person name="Liu Z."/>
            <person name="Tsui S.K."/>
        </authorList>
    </citation>
    <scope>NUCLEOTIDE SEQUENCE [LARGE SCALE GENOMIC DNA]</scope>
    <source>
        <strain evidence="1">Derp</strain>
    </source>
</reference>
<reference evidence="1 2" key="1">
    <citation type="journal article" date="2018" name="J. Allergy Clin. Immunol.">
        <title>High-quality assembly of Dermatophagoides pteronyssinus genome and transcriptome reveals a wide range of novel allergens.</title>
        <authorList>
            <person name="Liu X.Y."/>
            <person name="Yang K.Y."/>
            <person name="Wang M.Q."/>
            <person name="Kwok J.S."/>
            <person name="Zeng X."/>
            <person name="Yang Z."/>
            <person name="Xiao X.J."/>
            <person name="Lau C.P."/>
            <person name="Li Y."/>
            <person name="Huang Z.M."/>
            <person name="Ba J.G."/>
            <person name="Yim A.K."/>
            <person name="Ouyang C.Y."/>
            <person name="Ngai S.M."/>
            <person name="Chan T.F."/>
            <person name="Leung E.L."/>
            <person name="Liu L."/>
            <person name="Liu Z.G."/>
            <person name="Tsui S.K."/>
        </authorList>
    </citation>
    <scope>NUCLEOTIDE SEQUENCE [LARGE SCALE GENOMIC DNA]</scope>
    <source>
        <strain evidence="1">Derp</strain>
    </source>
</reference>
<protein>
    <submittedName>
        <fullName evidence="1">Uncharacterized protein</fullName>
    </submittedName>
</protein>
<gene>
    <name evidence="1" type="ORF">DERP_001836</name>
</gene>
<evidence type="ECO:0000313" key="1">
    <source>
        <dbReference type="EMBL" id="KAH9420003.1"/>
    </source>
</evidence>
<evidence type="ECO:0000313" key="2">
    <source>
        <dbReference type="Proteomes" id="UP000887458"/>
    </source>
</evidence>
<name>A0ABQ8JC62_DERPT</name>
<keyword evidence="2" id="KW-1185">Reference proteome</keyword>
<dbReference type="EMBL" id="NJHN03000054">
    <property type="protein sequence ID" value="KAH9420003.1"/>
    <property type="molecule type" value="Genomic_DNA"/>
</dbReference>
<dbReference type="Proteomes" id="UP000887458">
    <property type="component" value="Unassembled WGS sequence"/>
</dbReference>
<accession>A0ABQ8JC62</accession>
<sequence>MRNQNSLNKCLKINNITKQKNILSQTTFYIKNNATDANENIRYIYLFRIQIYSNMDTGCMQ</sequence>
<proteinExistence type="predicted"/>
<organism evidence="1 2">
    <name type="scientific">Dermatophagoides pteronyssinus</name>
    <name type="common">European house dust mite</name>
    <dbReference type="NCBI Taxonomy" id="6956"/>
    <lineage>
        <taxon>Eukaryota</taxon>
        <taxon>Metazoa</taxon>
        <taxon>Ecdysozoa</taxon>
        <taxon>Arthropoda</taxon>
        <taxon>Chelicerata</taxon>
        <taxon>Arachnida</taxon>
        <taxon>Acari</taxon>
        <taxon>Acariformes</taxon>
        <taxon>Sarcoptiformes</taxon>
        <taxon>Astigmata</taxon>
        <taxon>Psoroptidia</taxon>
        <taxon>Analgoidea</taxon>
        <taxon>Pyroglyphidae</taxon>
        <taxon>Dermatophagoidinae</taxon>
        <taxon>Dermatophagoides</taxon>
    </lineage>
</organism>